<evidence type="ECO:0000313" key="2">
    <source>
        <dbReference type="EMBL" id="MFD1938425.1"/>
    </source>
</evidence>
<protein>
    <recommendedName>
        <fullName evidence="4">DUF1496 domain-containing protein</fullName>
    </recommendedName>
</protein>
<feature type="signal peptide" evidence="1">
    <location>
        <begin position="1"/>
        <end position="31"/>
    </location>
</feature>
<evidence type="ECO:0000313" key="3">
    <source>
        <dbReference type="Proteomes" id="UP001597368"/>
    </source>
</evidence>
<evidence type="ECO:0008006" key="4">
    <source>
        <dbReference type="Google" id="ProtNLM"/>
    </source>
</evidence>
<accession>A0ABW4TBP8</accession>
<proteinExistence type="predicted"/>
<keyword evidence="1" id="KW-0732">Signal</keyword>
<sequence length="91" mass="9560">MNIRVRSKVLALAATLFAAGVAFMPMSPADAAAARAQGCTFDGVRYDEGEKIKAGNHRVLTCKRNVLTGAFYWAGKASGKGRVKGTSAGLR</sequence>
<gene>
    <name evidence="2" type="ORF">ACFSKW_43825</name>
</gene>
<name>A0ABW4TBP8_9ACTN</name>
<keyword evidence="3" id="KW-1185">Reference proteome</keyword>
<dbReference type="EMBL" id="JBHUFV010000068">
    <property type="protein sequence ID" value="MFD1938425.1"/>
    <property type="molecule type" value="Genomic_DNA"/>
</dbReference>
<evidence type="ECO:0000256" key="1">
    <source>
        <dbReference type="SAM" id="SignalP"/>
    </source>
</evidence>
<dbReference type="Proteomes" id="UP001597368">
    <property type="component" value="Unassembled WGS sequence"/>
</dbReference>
<comment type="caution">
    <text evidence="2">The sequence shown here is derived from an EMBL/GenBank/DDBJ whole genome shotgun (WGS) entry which is preliminary data.</text>
</comment>
<feature type="chain" id="PRO_5045694021" description="DUF1496 domain-containing protein" evidence="1">
    <location>
        <begin position="32"/>
        <end position="91"/>
    </location>
</feature>
<dbReference type="RefSeq" id="WP_379580424.1">
    <property type="nucleotide sequence ID" value="NZ_JBHUFV010000068.1"/>
</dbReference>
<organism evidence="2 3">
    <name type="scientific">Nonomuraea mangrovi</name>
    <dbReference type="NCBI Taxonomy" id="2316207"/>
    <lineage>
        <taxon>Bacteria</taxon>
        <taxon>Bacillati</taxon>
        <taxon>Actinomycetota</taxon>
        <taxon>Actinomycetes</taxon>
        <taxon>Streptosporangiales</taxon>
        <taxon>Streptosporangiaceae</taxon>
        <taxon>Nonomuraea</taxon>
    </lineage>
</organism>
<reference evidence="3" key="1">
    <citation type="journal article" date="2019" name="Int. J. Syst. Evol. Microbiol.">
        <title>The Global Catalogue of Microorganisms (GCM) 10K type strain sequencing project: providing services to taxonomists for standard genome sequencing and annotation.</title>
        <authorList>
            <consortium name="The Broad Institute Genomics Platform"/>
            <consortium name="The Broad Institute Genome Sequencing Center for Infectious Disease"/>
            <person name="Wu L."/>
            <person name="Ma J."/>
        </authorList>
    </citation>
    <scope>NUCLEOTIDE SEQUENCE [LARGE SCALE GENOMIC DNA]</scope>
    <source>
        <strain evidence="3">ICMP 6774ER</strain>
    </source>
</reference>